<comment type="caution">
    <text evidence="1">The sequence shown here is derived from an EMBL/GenBank/DDBJ whole genome shotgun (WGS) entry which is preliminary data.</text>
</comment>
<dbReference type="EMBL" id="JAANBB010000135">
    <property type="protein sequence ID" value="KAF7548925.1"/>
    <property type="molecule type" value="Genomic_DNA"/>
</dbReference>
<organism evidence="1 2">
    <name type="scientific">Cylindrodendrum hubeiense</name>
    <dbReference type="NCBI Taxonomy" id="595255"/>
    <lineage>
        <taxon>Eukaryota</taxon>
        <taxon>Fungi</taxon>
        <taxon>Dikarya</taxon>
        <taxon>Ascomycota</taxon>
        <taxon>Pezizomycotina</taxon>
        <taxon>Sordariomycetes</taxon>
        <taxon>Hypocreomycetidae</taxon>
        <taxon>Hypocreales</taxon>
        <taxon>Nectriaceae</taxon>
        <taxon>Cylindrodendrum</taxon>
    </lineage>
</organism>
<keyword evidence="2" id="KW-1185">Reference proteome</keyword>
<proteinExistence type="predicted"/>
<name>A0A9P5HBR4_9HYPO</name>
<reference evidence="1" key="1">
    <citation type="submission" date="2020-03" db="EMBL/GenBank/DDBJ databases">
        <title>Draft Genome Sequence of Cylindrodendrum hubeiense.</title>
        <authorList>
            <person name="Buettner E."/>
            <person name="Kellner H."/>
        </authorList>
    </citation>
    <scope>NUCLEOTIDE SEQUENCE</scope>
    <source>
        <strain evidence="1">IHI 201604</strain>
    </source>
</reference>
<evidence type="ECO:0008006" key="3">
    <source>
        <dbReference type="Google" id="ProtNLM"/>
    </source>
</evidence>
<gene>
    <name evidence="1" type="ORF">G7Z17_g6734</name>
</gene>
<dbReference type="AlphaFoldDB" id="A0A9P5HBR4"/>
<dbReference type="Proteomes" id="UP000722485">
    <property type="component" value="Unassembled WGS sequence"/>
</dbReference>
<protein>
    <recommendedName>
        <fullName evidence="3">F-box domain-containing protein</fullName>
    </recommendedName>
</protein>
<dbReference type="OrthoDB" id="5333491at2759"/>
<evidence type="ECO:0000313" key="2">
    <source>
        <dbReference type="Proteomes" id="UP000722485"/>
    </source>
</evidence>
<sequence length="527" mass="60059">MEALPQDLVDQIVSYLLPEDFRPNGPYDKRQRPALPLTPLATLSRRLQASVERLTFKYIKINSDELAEFDQLLTPARRSLLAGLTFTVNLPSYDAAASLRAESPAERAANDDAYSQAIHRLFKTLKAWELEDSKTIACRMALAINNPESPSDRPWPSQTAPWGLTPGTEDECIHEGRYLHSYIDLLNLEDLPVLDRVKHLTMLNQEDKYGYRQLFPRVSILLAAKMPNLESVRINMDDSERRFPDMRKRNRDDAAHAIRTLSLPELKRADLHFFLRRYRDESISPPILHNPGIPDPLSSAICELSQNLVKLDITGVFDMSLLRPLQGLSETSWPRLRFFDVDFHATTPSGDWYFTSRFPQSPGSSTSETLPDPQYNHSNLHEEQFSFQREAEYASQSPTDSFRAIPKNDTLVPFIEAYADALSAMPKLVSALFHCQLEDRFDDGEPGWFSIAYFAACINANKHPPKLVCTNCNRSIDRQLVTSWDGWAPSEELAAKLRGIQDAFSKTPMVVKRIEQYLEENQDLLDD</sequence>
<accession>A0A9P5HBR4</accession>
<evidence type="ECO:0000313" key="1">
    <source>
        <dbReference type="EMBL" id="KAF7548925.1"/>
    </source>
</evidence>